<name>A0A699RVK0_TANCI</name>
<protein>
    <submittedName>
        <fullName evidence="2">UDP-glycosyltransferase 91C1</fullName>
    </submittedName>
</protein>
<dbReference type="Pfam" id="PF00201">
    <property type="entry name" value="UDPGT"/>
    <property type="match status" value="1"/>
</dbReference>
<dbReference type="EMBL" id="BKCJ011120731">
    <property type="protein sequence ID" value="GFC89398.1"/>
    <property type="molecule type" value="Genomic_DNA"/>
</dbReference>
<organism evidence="2">
    <name type="scientific">Tanacetum cinerariifolium</name>
    <name type="common">Dalmatian daisy</name>
    <name type="synonym">Chrysanthemum cinerariifolium</name>
    <dbReference type="NCBI Taxonomy" id="118510"/>
    <lineage>
        <taxon>Eukaryota</taxon>
        <taxon>Viridiplantae</taxon>
        <taxon>Streptophyta</taxon>
        <taxon>Embryophyta</taxon>
        <taxon>Tracheophyta</taxon>
        <taxon>Spermatophyta</taxon>
        <taxon>Magnoliopsida</taxon>
        <taxon>eudicotyledons</taxon>
        <taxon>Gunneridae</taxon>
        <taxon>Pentapetalae</taxon>
        <taxon>asterids</taxon>
        <taxon>campanulids</taxon>
        <taxon>Asterales</taxon>
        <taxon>Asteraceae</taxon>
        <taxon>Asteroideae</taxon>
        <taxon>Anthemideae</taxon>
        <taxon>Anthemidinae</taxon>
        <taxon>Tanacetum</taxon>
    </lineage>
</organism>
<dbReference type="SUPFAM" id="SSF53756">
    <property type="entry name" value="UDP-Glycosyltransferase/glycogen phosphorylase"/>
    <property type="match status" value="1"/>
</dbReference>
<dbReference type="Gene3D" id="3.40.50.2000">
    <property type="entry name" value="Glycogen Phosphorylase B"/>
    <property type="match status" value="1"/>
</dbReference>
<dbReference type="GO" id="GO:0008194">
    <property type="term" value="F:UDP-glycosyltransferase activity"/>
    <property type="evidence" value="ECO:0007669"/>
    <property type="project" value="InterPro"/>
</dbReference>
<feature type="non-terminal residue" evidence="2">
    <location>
        <position position="165"/>
    </location>
</feature>
<comment type="caution">
    <text evidence="2">The sequence shown here is derived from an EMBL/GenBank/DDBJ whole genome shotgun (WGS) entry which is preliminary data.</text>
</comment>
<proteinExistence type="predicted"/>
<dbReference type="PANTHER" id="PTHR48045">
    <property type="entry name" value="UDP-GLYCOSYLTRANSFERASE 72B1"/>
    <property type="match status" value="1"/>
</dbReference>
<evidence type="ECO:0000256" key="1">
    <source>
        <dbReference type="ARBA" id="ARBA00022679"/>
    </source>
</evidence>
<dbReference type="InterPro" id="IPR002213">
    <property type="entry name" value="UDP_glucos_trans"/>
</dbReference>
<evidence type="ECO:0000313" key="2">
    <source>
        <dbReference type="EMBL" id="GFC89398.1"/>
    </source>
</evidence>
<reference evidence="2" key="1">
    <citation type="journal article" date="2019" name="Sci. Rep.">
        <title>Draft genome of Tanacetum cinerariifolium, the natural source of mosquito coil.</title>
        <authorList>
            <person name="Yamashiro T."/>
            <person name="Shiraishi A."/>
            <person name="Satake H."/>
            <person name="Nakayama K."/>
        </authorList>
    </citation>
    <scope>NUCLEOTIDE SEQUENCE</scope>
</reference>
<keyword evidence="1 2" id="KW-0808">Transferase</keyword>
<dbReference type="AlphaFoldDB" id="A0A699RVK0"/>
<sequence length="165" mass="18491">AFLGPTTQLSNEKGIRSAAEDFCRVSEWVPFESDIVYRRHEVTKYTEGAVGNESGVSDTRFTPYTRSEAVLSQVELTELALGLELLGLPFFWVIRKSIIESIHFPNGLLESVKGRGMVYIGWVPQVRMLSHSCNGGFLTHCGWNSTIKGLTFGRVLIFFPVMNDQ</sequence>
<accession>A0A699RVK0</accession>
<dbReference type="PANTHER" id="PTHR48045:SF20">
    <property type="entry name" value="UDP-RHAMNOSE:RHAMNOSYLTRANSFERASE 1"/>
    <property type="match status" value="1"/>
</dbReference>
<gene>
    <name evidence="2" type="ORF">Tci_861368</name>
</gene>
<feature type="non-terminal residue" evidence="2">
    <location>
        <position position="1"/>
    </location>
</feature>